<evidence type="ECO:0000313" key="3">
    <source>
        <dbReference type="Proteomes" id="UP000237347"/>
    </source>
</evidence>
<evidence type="ECO:0008006" key="4">
    <source>
        <dbReference type="Google" id="ProtNLM"/>
    </source>
</evidence>
<dbReference type="PANTHER" id="PTHR36402:SF1">
    <property type="entry name" value="EXPRESSED PROTEIN"/>
    <property type="match status" value="1"/>
</dbReference>
<dbReference type="Proteomes" id="UP000237347">
    <property type="component" value="Unassembled WGS sequence"/>
</dbReference>
<feature type="coiled-coil region" evidence="1">
    <location>
        <begin position="160"/>
        <end position="205"/>
    </location>
</feature>
<evidence type="ECO:0000256" key="1">
    <source>
        <dbReference type="SAM" id="Coils"/>
    </source>
</evidence>
<protein>
    <recommendedName>
        <fullName evidence="4">Stress response protein NST1</fullName>
    </recommendedName>
</protein>
<proteinExistence type="predicted"/>
<keyword evidence="3" id="KW-1185">Reference proteome</keyword>
<sequence>MFLHLGSIIGDQVVLQCNRCFLSFEWFASVDIVRRAAMEVACIASKLTCMRCFSCFGWFESVDISLPNYLFLSLSSVSFVFLFFKILFNSVLPSRGALSCIFHIVHKLILNIETLLLSWWHSDPPRDPKAAERRLAMLRRDYAKQVKLVRKEYIREVELMRLEQQRKDEARREALRLANEEKKMLKAEAAKLRAHERELAEKEFRQTLLKERAEKLENWRMKETKREEKKKEKKELLHRKSSLWIDEPELEKKILEAIVDTTPL</sequence>
<gene>
    <name evidence="2" type="ORF">CFP56_019031</name>
</gene>
<evidence type="ECO:0000313" key="2">
    <source>
        <dbReference type="EMBL" id="KAK7838845.1"/>
    </source>
</evidence>
<dbReference type="PANTHER" id="PTHR36402">
    <property type="entry name" value="EXPRESSED PROTEIN"/>
    <property type="match status" value="1"/>
</dbReference>
<name>A0AAW0KJH8_QUESU</name>
<reference evidence="2 3" key="1">
    <citation type="journal article" date="2018" name="Sci. Data">
        <title>The draft genome sequence of cork oak.</title>
        <authorList>
            <person name="Ramos A.M."/>
            <person name="Usie A."/>
            <person name="Barbosa P."/>
            <person name="Barros P.M."/>
            <person name="Capote T."/>
            <person name="Chaves I."/>
            <person name="Simoes F."/>
            <person name="Abreu I."/>
            <person name="Carrasquinho I."/>
            <person name="Faro C."/>
            <person name="Guimaraes J.B."/>
            <person name="Mendonca D."/>
            <person name="Nobrega F."/>
            <person name="Rodrigues L."/>
            <person name="Saibo N.J.M."/>
            <person name="Varela M.C."/>
            <person name="Egas C."/>
            <person name="Matos J."/>
            <person name="Miguel C.M."/>
            <person name="Oliveira M.M."/>
            <person name="Ricardo C.P."/>
            <person name="Goncalves S."/>
        </authorList>
    </citation>
    <scope>NUCLEOTIDE SEQUENCE [LARGE SCALE GENOMIC DNA]</scope>
    <source>
        <strain evidence="3">cv. HL8</strain>
    </source>
</reference>
<keyword evidence="1" id="KW-0175">Coiled coil</keyword>
<dbReference type="EMBL" id="PKMF04000297">
    <property type="protein sequence ID" value="KAK7838845.1"/>
    <property type="molecule type" value="Genomic_DNA"/>
</dbReference>
<dbReference type="AlphaFoldDB" id="A0AAW0KJH8"/>
<accession>A0AAW0KJH8</accession>
<organism evidence="2 3">
    <name type="scientific">Quercus suber</name>
    <name type="common">Cork oak</name>
    <dbReference type="NCBI Taxonomy" id="58331"/>
    <lineage>
        <taxon>Eukaryota</taxon>
        <taxon>Viridiplantae</taxon>
        <taxon>Streptophyta</taxon>
        <taxon>Embryophyta</taxon>
        <taxon>Tracheophyta</taxon>
        <taxon>Spermatophyta</taxon>
        <taxon>Magnoliopsida</taxon>
        <taxon>eudicotyledons</taxon>
        <taxon>Gunneridae</taxon>
        <taxon>Pentapetalae</taxon>
        <taxon>rosids</taxon>
        <taxon>fabids</taxon>
        <taxon>Fagales</taxon>
        <taxon>Fagaceae</taxon>
        <taxon>Quercus</taxon>
    </lineage>
</organism>
<comment type="caution">
    <text evidence="2">The sequence shown here is derived from an EMBL/GenBank/DDBJ whole genome shotgun (WGS) entry which is preliminary data.</text>
</comment>